<dbReference type="Proteomes" id="UP001232992">
    <property type="component" value="Unassembled WGS sequence"/>
</dbReference>
<dbReference type="InterPro" id="IPR007210">
    <property type="entry name" value="ABC_Gly_betaine_transp_sub-bd"/>
</dbReference>
<dbReference type="PROSITE" id="PS51257">
    <property type="entry name" value="PROKAR_LIPOPROTEIN"/>
    <property type="match status" value="1"/>
</dbReference>
<dbReference type="CDD" id="cd13638">
    <property type="entry name" value="PBP2_EcProx_like"/>
    <property type="match status" value="1"/>
</dbReference>
<comment type="caution">
    <text evidence="2">The sequence shown here is derived from an EMBL/GenBank/DDBJ whole genome shotgun (WGS) entry which is preliminary data.</text>
</comment>
<dbReference type="Pfam" id="PF04069">
    <property type="entry name" value="OpuAC"/>
    <property type="match status" value="1"/>
</dbReference>
<evidence type="ECO:0000259" key="1">
    <source>
        <dbReference type="Pfam" id="PF04069"/>
    </source>
</evidence>
<dbReference type="Gene3D" id="3.40.190.10">
    <property type="entry name" value="Periplasmic binding protein-like II"/>
    <property type="match status" value="1"/>
</dbReference>
<dbReference type="SUPFAM" id="SSF53850">
    <property type="entry name" value="Periplasmic binding protein-like II"/>
    <property type="match status" value="1"/>
</dbReference>
<dbReference type="NCBIfam" id="NF008334">
    <property type="entry name" value="PRK11119.1"/>
    <property type="match status" value="1"/>
</dbReference>
<feature type="domain" description="ABC-type glycine betaine transport system substrate-binding" evidence="1">
    <location>
        <begin position="57"/>
        <end position="343"/>
    </location>
</feature>
<evidence type="ECO:0000313" key="3">
    <source>
        <dbReference type="Proteomes" id="UP001232992"/>
    </source>
</evidence>
<organism evidence="2 3">
    <name type="scientific">Roseofilum casamattae BLCC-M143</name>
    <dbReference type="NCBI Taxonomy" id="3022442"/>
    <lineage>
        <taxon>Bacteria</taxon>
        <taxon>Bacillati</taxon>
        <taxon>Cyanobacteriota</taxon>
        <taxon>Cyanophyceae</taxon>
        <taxon>Desertifilales</taxon>
        <taxon>Desertifilaceae</taxon>
        <taxon>Roseofilum</taxon>
        <taxon>Roseofilum casamattae</taxon>
    </lineage>
</organism>
<sequence length="362" mass="39352">MKLLPSVTKRPIAIEIKPLALGTVCASLLFGVIACGQPSSTDGNGGTEGDLPGAGITVTSAHGNLLEERFQTEIVNAGLDRLGYETPTPKELEYPAMFAAVGNGDLDYMAVNWERLHSEFYENSGGDEKLVKLGVVAPDLLQGYQIDKATADGKNITNLEQLKDPEIAKLFDTDGNGKANLTGCNPGWGCELVIEHHLDTYGLRDTVEHDQGQYSALIADTMTRYNEGNPVLFYTWTPYWVGGVLKPGQDTLWLDVPYTSLPEAQGEVSEADTTASNGKNLGFVLDRMVVTANQEFADANPAAAKLFELVEISVDDINAQNQLIQEGENTPEDIERHVNEWISNNQAVFDGWIEQAMEAAQS</sequence>
<dbReference type="Gene3D" id="3.40.190.100">
    <property type="entry name" value="Glycine betaine-binding periplasmic protein, domain 2"/>
    <property type="match status" value="1"/>
</dbReference>
<gene>
    <name evidence="2" type="primary">proX</name>
    <name evidence="2" type="ORF">PMH09_20950</name>
</gene>
<keyword evidence="3" id="KW-1185">Reference proteome</keyword>
<proteinExistence type="predicted"/>
<dbReference type="RefSeq" id="WP_283760296.1">
    <property type="nucleotide sequence ID" value="NZ_JAQOSQ010000043.1"/>
</dbReference>
<reference evidence="2 3" key="1">
    <citation type="submission" date="2023-01" db="EMBL/GenBank/DDBJ databases">
        <title>Novel diversity within Roseofilum (Cyanobacteria; Desertifilaceae) from marine benthic mats with descriptions of four novel species.</title>
        <authorList>
            <person name="Wang Y."/>
            <person name="Berthold D.E."/>
            <person name="Hu J."/>
            <person name="Lefler F.W."/>
            <person name="Laughinghouse H.D. IV."/>
        </authorList>
    </citation>
    <scope>NUCLEOTIDE SEQUENCE [LARGE SCALE GENOMIC DNA]</scope>
    <source>
        <strain evidence="2 3">BLCC-M143</strain>
    </source>
</reference>
<accession>A0ABT7C2G3</accession>
<name>A0ABT7C2G3_9CYAN</name>
<protein>
    <submittedName>
        <fullName evidence="2">Glycine betaine/L-proline ABC transporter substrate-binding protein ProX</fullName>
    </submittedName>
</protein>
<evidence type="ECO:0000313" key="2">
    <source>
        <dbReference type="EMBL" id="MDJ1185655.1"/>
    </source>
</evidence>
<dbReference type="EMBL" id="JAQOSQ010000043">
    <property type="protein sequence ID" value="MDJ1185655.1"/>
    <property type="molecule type" value="Genomic_DNA"/>
</dbReference>